<keyword evidence="2" id="KW-1185">Reference proteome</keyword>
<evidence type="ECO:0000313" key="1">
    <source>
        <dbReference type="EMBL" id="SMO77067.1"/>
    </source>
</evidence>
<dbReference type="AlphaFoldDB" id="A0A521DZB7"/>
<sequence length="226" mass="26207">MINCFLRILQLADVKRDTGDGTRSYTKNTLQTTLKEDNEDFYLNFRTNITKWISGIINSTDSYSEEVLESVREYINEEFLPFFEIEGDDEVLREFIDSNFVDEGFDEEELFDKNIFNHSSDDFSHIDVEVGTVHSVKGETHTATLYLETDYYGSRESDRIMDQLVGNLYDNPAQGEVRIKETLKMAYVGMSRPTHLLCFAGKEENIMPNKEALEDNCWVIIEDLIN</sequence>
<accession>A0A521DZB7</accession>
<dbReference type="Proteomes" id="UP000317593">
    <property type="component" value="Unassembled WGS sequence"/>
</dbReference>
<organism evidence="1 2">
    <name type="scientific">Fodinibius sediminis</name>
    <dbReference type="NCBI Taxonomy" id="1214077"/>
    <lineage>
        <taxon>Bacteria</taxon>
        <taxon>Pseudomonadati</taxon>
        <taxon>Balneolota</taxon>
        <taxon>Balneolia</taxon>
        <taxon>Balneolales</taxon>
        <taxon>Balneolaceae</taxon>
        <taxon>Fodinibius</taxon>
    </lineage>
</organism>
<dbReference type="EMBL" id="FXTH01000012">
    <property type="protein sequence ID" value="SMO77067.1"/>
    <property type="molecule type" value="Genomic_DNA"/>
</dbReference>
<proteinExistence type="predicted"/>
<evidence type="ECO:0000313" key="2">
    <source>
        <dbReference type="Proteomes" id="UP000317593"/>
    </source>
</evidence>
<name>A0A521DZB7_9BACT</name>
<reference evidence="1 2" key="1">
    <citation type="submission" date="2017-05" db="EMBL/GenBank/DDBJ databases">
        <authorList>
            <person name="Varghese N."/>
            <person name="Submissions S."/>
        </authorList>
    </citation>
    <scope>NUCLEOTIDE SEQUENCE [LARGE SCALE GENOMIC DNA]</scope>
    <source>
        <strain evidence="1 2">DSM 21194</strain>
    </source>
</reference>
<protein>
    <submittedName>
        <fullName evidence="1">Uncharacterized protein</fullName>
    </submittedName>
</protein>
<gene>
    <name evidence="1" type="ORF">SAMN06265218_11291</name>
</gene>